<dbReference type="OrthoDB" id="1872379at2759"/>
<dbReference type="Gene3D" id="1.25.40.10">
    <property type="entry name" value="Tetratricopeptide repeat domain"/>
    <property type="match status" value="1"/>
</dbReference>
<evidence type="ECO:0008006" key="4">
    <source>
        <dbReference type="Google" id="ProtNLM"/>
    </source>
</evidence>
<dbReference type="PROSITE" id="PS50005">
    <property type="entry name" value="TPR"/>
    <property type="match status" value="1"/>
</dbReference>
<evidence type="ECO:0000313" key="2">
    <source>
        <dbReference type="EMBL" id="KLT43675.1"/>
    </source>
</evidence>
<proteinExistence type="predicted"/>
<dbReference type="AlphaFoldDB" id="A0A0J0XRF6"/>
<dbReference type="STRING" id="879819.A0A0J0XRF6"/>
<dbReference type="InterPro" id="IPR052769">
    <property type="entry name" value="TPR_domain_protein"/>
</dbReference>
<accession>A0A0J0XRF6</accession>
<dbReference type="PANTHER" id="PTHR46014:SF1">
    <property type="entry name" value="TETRATRICOPEPTIDE REPEAT PROTEIN 1"/>
    <property type="match status" value="1"/>
</dbReference>
<name>A0A0J0XRF6_9TREE</name>
<dbReference type="InterPro" id="IPR019734">
    <property type="entry name" value="TPR_rpt"/>
</dbReference>
<keyword evidence="1" id="KW-0802">TPR repeat</keyword>
<gene>
    <name evidence="2" type="ORF">CC85DRAFT_243554</name>
</gene>
<organism evidence="2 3">
    <name type="scientific">Cutaneotrichosporon oleaginosum</name>
    <dbReference type="NCBI Taxonomy" id="879819"/>
    <lineage>
        <taxon>Eukaryota</taxon>
        <taxon>Fungi</taxon>
        <taxon>Dikarya</taxon>
        <taxon>Basidiomycota</taxon>
        <taxon>Agaricomycotina</taxon>
        <taxon>Tremellomycetes</taxon>
        <taxon>Trichosporonales</taxon>
        <taxon>Trichosporonaceae</taxon>
        <taxon>Cutaneotrichosporon</taxon>
    </lineage>
</organism>
<sequence length="196" mass="21604">LLDKALNLKADGNKAFTSKPPKLEVARDNYLCALDCLPAVPKHLPPPKLDENRFTEISDEEAEQINLDWETGAERVAVDNDIRDAEKAIWGNLGAVYGQQKLYKEEVDACTRALSFDPHYVKALHRRASANEHIGTWSSLVSAQRDCQLLLSLLPPDSTVAANVSKALDTLPQRIAAAQKREETEVGIKFGGLSTK</sequence>
<dbReference type="SUPFAM" id="SSF48452">
    <property type="entry name" value="TPR-like"/>
    <property type="match status" value="1"/>
</dbReference>
<dbReference type="Proteomes" id="UP000053611">
    <property type="component" value="Unassembled WGS sequence"/>
</dbReference>
<keyword evidence="3" id="KW-1185">Reference proteome</keyword>
<feature type="repeat" description="TPR" evidence="1">
    <location>
        <begin position="87"/>
        <end position="120"/>
    </location>
</feature>
<dbReference type="PANTHER" id="PTHR46014">
    <property type="entry name" value="TETRATRICOPEPTIDE REPEAT PROTEIN 1"/>
    <property type="match status" value="1"/>
</dbReference>
<protein>
    <recommendedName>
        <fullName evidence="4">TPR-like protein</fullName>
    </recommendedName>
</protein>
<dbReference type="InterPro" id="IPR011990">
    <property type="entry name" value="TPR-like_helical_dom_sf"/>
</dbReference>
<dbReference type="EMBL" id="KQ087192">
    <property type="protein sequence ID" value="KLT43675.1"/>
    <property type="molecule type" value="Genomic_DNA"/>
</dbReference>
<evidence type="ECO:0000313" key="3">
    <source>
        <dbReference type="Proteomes" id="UP000053611"/>
    </source>
</evidence>
<evidence type="ECO:0000256" key="1">
    <source>
        <dbReference type="PROSITE-ProRule" id="PRU00339"/>
    </source>
</evidence>
<feature type="non-terminal residue" evidence="2">
    <location>
        <position position="1"/>
    </location>
</feature>
<reference evidence="2 3" key="1">
    <citation type="submission" date="2015-03" db="EMBL/GenBank/DDBJ databases">
        <title>Genomics and transcriptomics of the oil-accumulating basidiomycete yeast T. oleaginosus allow insights into substrate utilization and the diverse evolutionary trajectories of mating systems in fungi.</title>
        <authorList>
            <consortium name="DOE Joint Genome Institute"/>
            <person name="Kourist R."/>
            <person name="Kracht O."/>
            <person name="Bracharz F."/>
            <person name="Lipzen A."/>
            <person name="Nolan M."/>
            <person name="Ohm R."/>
            <person name="Grigoriev I."/>
            <person name="Sun S."/>
            <person name="Heitman J."/>
            <person name="Bruck T."/>
            <person name="Nowrousian M."/>
        </authorList>
    </citation>
    <scope>NUCLEOTIDE SEQUENCE [LARGE SCALE GENOMIC DNA]</scope>
    <source>
        <strain evidence="2 3">IBC0246</strain>
    </source>
</reference>